<dbReference type="EMBL" id="JARBDR010000680">
    <property type="protein sequence ID" value="KAJ8307924.1"/>
    <property type="molecule type" value="Genomic_DNA"/>
</dbReference>
<evidence type="ECO:0000313" key="1">
    <source>
        <dbReference type="EMBL" id="KAJ8307924.1"/>
    </source>
</evidence>
<evidence type="ECO:0000313" key="2">
    <source>
        <dbReference type="Proteomes" id="UP001217089"/>
    </source>
</evidence>
<gene>
    <name evidence="1" type="ORF">KUTeg_014524</name>
</gene>
<accession>A0ABQ9ERS9</accession>
<protein>
    <submittedName>
        <fullName evidence="1">Uncharacterized protein</fullName>
    </submittedName>
</protein>
<comment type="caution">
    <text evidence="1">The sequence shown here is derived from an EMBL/GenBank/DDBJ whole genome shotgun (WGS) entry which is preliminary data.</text>
</comment>
<dbReference type="Proteomes" id="UP001217089">
    <property type="component" value="Unassembled WGS sequence"/>
</dbReference>
<name>A0ABQ9ERS9_TEGGR</name>
<organism evidence="1 2">
    <name type="scientific">Tegillarca granosa</name>
    <name type="common">Malaysian cockle</name>
    <name type="synonym">Anadara granosa</name>
    <dbReference type="NCBI Taxonomy" id="220873"/>
    <lineage>
        <taxon>Eukaryota</taxon>
        <taxon>Metazoa</taxon>
        <taxon>Spiralia</taxon>
        <taxon>Lophotrochozoa</taxon>
        <taxon>Mollusca</taxon>
        <taxon>Bivalvia</taxon>
        <taxon>Autobranchia</taxon>
        <taxon>Pteriomorphia</taxon>
        <taxon>Arcoida</taxon>
        <taxon>Arcoidea</taxon>
        <taxon>Arcidae</taxon>
        <taxon>Tegillarca</taxon>
    </lineage>
</organism>
<proteinExistence type="predicted"/>
<reference evidence="1 2" key="1">
    <citation type="submission" date="2022-12" db="EMBL/GenBank/DDBJ databases">
        <title>Chromosome-level genome of Tegillarca granosa.</title>
        <authorList>
            <person name="Kim J."/>
        </authorList>
    </citation>
    <scope>NUCLEOTIDE SEQUENCE [LARGE SCALE GENOMIC DNA]</scope>
    <source>
        <strain evidence="1">Teg-2019</strain>
        <tissue evidence="1">Adductor muscle</tissue>
    </source>
</reference>
<sequence length="78" mass="8549">MCSPGFFVLVEKNDKDKETLRESHKTPLNGHETLCITKHCLTVTNIAGVSQFTAERSRNIVGVSQNTAERSRTTVGAS</sequence>
<keyword evidence="2" id="KW-1185">Reference proteome</keyword>